<proteinExistence type="predicted"/>
<organism evidence="2 3">
    <name type="scientific">Mycena pura</name>
    <dbReference type="NCBI Taxonomy" id="153505"/>
    <lineage>
        <taxon>Eukaryota</taxon>
        <taxon>Fungi</taxon>
        <taxon>Dikarya</taxon>
        <taxon>Basidiomycota</taxon>
        <taxon>Agaricomycotina</taxon>
        <taxon>Agaricomycetes</taxon>
        <taxon>Agaricomycetidae</taxon>
        <taxon>Agaricales</taxon>
        <taxon>Marasmiineae</taxon>
        <taxon>Mycenaceae</taxon>
        <taxon>Mycena</taxon>
    </lineage>
</organism>
<comment type="caution">
    <text evidence="2">The sequence shown here is derived from an EMBL/GenBank/DDBJ whole genome shotgun (WGS) entry which is preliminary data.</text>
</comment>
<gene>
    <name evidence="2" type="ORF">GGX14DRAFT_402032</name>
</gene>
<evidence type="ECO:0000313" key="2">
    <source>
        <dbReference type="EMBL" id="KAJ7198329.1"/>
    </source>
</evidence>
<accession>A0AAD6UZS0</accession>
<keyword evidence="3" id="KW-1185">Reference proteome</keyword>
<feature type="transmembrane region" description="Helical" evidence="1">
    <location>
        <begin position="68"/>
        <end position="86"/>
    </location>
</feature>
<keyword evidence="1" id="KW-0472">Membrane</keyword>
<dbReference type="AlphaFoldDB" id="A0AAD6UZS0"/>
<reference evidence="2" key="1">
    <citation type="submission" date="2023-03" db="EMBL/GenBank/DDBJ databases">
        <title>Massive genome expansion in bonnet fungi (Mycena s.s.) driven by repeated elements and novel gene families across ecological guilds.</title>
        <authorList>
            <consortium name="Lawrence Berkeley National Laboratory"/>
            <person name="Harder C.B."/>
            <person name="Miyauchi S."/>
            <person name="Viragh M."/>
            <person name="Kuo A."/>
            <person name="Thoen E."/>
            <person name="Andreopoulos B."/>
            <person name="Lu D."/>
            <person name="Skrede I."/>
            <person name="Drula E."/>
            <person name="Henrissat B."/>
            <person name="Morin E."/>
            <person name="Kohler A."/>
            <person name="Barry K."/>
            <person name="LaButti K."/>
            <person name="Morin E."/>
            <person name="Salamov A."/>
            <person name="Lipzen A."/>
            <person name="Mereny Z."/>
            <person name="Hegedus B."/>
            <person name="Baldrian P."/>
            <person name="Stursova M."/>
            <person name="Weitz H."/>
            <person name="Taylor A."/>
            <person name="Grigoriev I.V."/>
            <person name="Nagy L.G."/>
            <person name="Martin F."/>
            <person name="Kauserud H."/>
        </authorList>
    </citation>
    <scope>NUCLEOTIDE SEQUENCE</scope>
    <source>
        <strain evidence="2">9144</strain>
    </source>
</reference>
<evidence type="ECO:0000313" key="3">
    <source>
        <dbReference type="Proteomes" id="UP001219525"/>
    </source>
</evidence>
<dbReference type="EMBL" id="JARJCW010000073">
    <property type="protein sequence ID" value="KAJ7198329.1"/>
    <property type="molecule type" value="Genomic_DNA"/>
</dbReference>
<evidence type="ECO:0000256" key="1">
    <source>
        <dbReference type="SAM" id="Phobius"/>
    </source>
</evidence>
<sequence>MSKADSGGGVFPSSQALSAKFGRLKLIMLMLGARAIDRREDLPFDDTRSAAARGSTVPPTTLLYRLEFVPFFGELLVLALFWVAWYHTSRAINRTFPSGIT</sequence>
<dbReference type="Proteomes" id="UP001219525">
    <property type="component" value="Unassembled WGS sequence"/>
</dbReference>
<keyword evidence="1" id="KW-1133">Transmembrane helix</keyword>
<name>A0AAD6UZS0_9AGAR</name>
<protein>
    <submittedName>
        <fullName evidence="2">Uncharacterized protein</fullName>
    </submittedName>
</protein>
<keyword evidence="1" id="KW-0812">Transmembrane</keyword>